<reference evidence="2 3" key="1">
    <citation type="journal article" date="2019" name="Int. J. Syst. Evol. Microbiol.">
        <title>The Global Catalogue of Microorganisms (GCM) 10K type strain sequencing project: providing services to taxonomists for standard genome sequencing and annotation.</title>
        <authorList>
            <consortium name="The Broad Institute Genomics Platform"/>
            <consortium name="The Broad Institute Genome Sequencing Center for Infectious Disease"/>
            <person name="Wu L."/>
            <person name="Ma J."/>
        </authorList>
    </citation>
    <scope>NUCLEOTIDE SEQUENCE [LARGE SCALE GENOMIC DNA]</scope>
    <source>
        <strain evidence="2 3">JCM 6486</strain>
    </source>
</reference>
<feature type="transmembrane region" description="Helical" evidence="1">
    <location>
        <begin position="5"/>
        <end position="25"/>
    </location>
</feature>
<name>A0ABN1M8S0_9FIRM</name>
<keyword evidence="1" id="KW-0812">Transmembrane</keyword>
<comment type="caution">
    <text evidence="2">The sequence shown here is derived from an EMBL/GenBank/DDBJ whole genome shotgun (WGS) entry which is preliminary data.</text>
</comment>
<gene>
    <name evidence="2" type="ORF">GCM10008917_24320</name>
</gene>
<proteinExistence type="predicted"/>
<evidence type="ECO:0000313" key="3">
    <source>
        <dbReference type="Proteomes" id="UP001400965"/>
    </source>
</evidence>
<accession>A0ABN1M8S0</accession>
<keyword evidence="3" id="KW-1185">Reference proteome</keyword>
<protein>
    <submittedName>
        <fullName evidence="2">Uncharacterized protein</fullName>
    </submittedName>
</protein>
<feature type="transmembrane region" description="Helical" evidence="1">
    <location>
        <begin position="93"/>
        <end position="112"/>
    </location>
</feature>
<dbReference type="RefSeq" id="WP_346046402.1">
    <property type="nucleotide sequence ID" value="NZ_BAAACP010000018.1"/>
</dbReference>
<organism evidence="2 3">
    <name type="scientific">Paraclostridium tenue</name>
    <dbReference type="NCBI Taxonomy" id="1737"/>
    <lineage>
        <taxon>Bacteria</taxon>
        <taxon>Bacillati</taxon>
        <taxon>Bacillota</taxon>
        <taxon>Clostridia</taxon>
        <taxon>Peptostreptococcales</taxon>
        <taxon>Peptostreptococcaceae</taxon>
        <taxon>Paraclostridium</taxon>
    </lineage>
</organism>
<dbReference type="EMBL" id="BAAACP010000018">
    <property type="protein sequence ID" value="GAA0865732.1"/>
    <property type="molecule type" value="Genomic_DNA"/>
</dbReference>
<keyword evidence="1" id="KW-1133">Transmembrane helix</keyword>
<feature type="transmembrane region" description="Helical" evidence="1">
    <location>
        <begin position="56"/>
        <end position="73"/>
    </location>
</feature>
<sequence>MKKHIINILILIIYGTPFVFISMYLDYTQRSMLGYFVMISAYIFLSCIHKLNNNKYIIFLGNFISFLLSFLLSNKITSGGWGGYFKPFCPSDFVIFITILSILLQLFLKNLVSKKLSK</sequence>
<feature type="transmembrane region" description="Helical" evidence="1">
    <location>
        <begin position="31"/>
        <end position="49"/>
    </location>
</feature>
<dbReference type="Proteomes" id="UP001400965">
    <property type="component" value="Unassembled WGS sequence"/>
</dbReference>
<evidence type="ECO:0000256" key="1">
    <source>
        <dbReference type="SAM" id="Phobius"/>
    </source>
</evidence>
<evidence type="ECO:0000313" key="2">
    <source>
        <dbReference type="EMBL" id="GAA0865732.1"/>
    </source>
</evidence>
<keyword evidence="1" id="KW-0472">Membrane</keyword>